<evidence type="ECO:0000256" key="1">
    <source>
        <dbReference type="ARBA" id="ARBA00004370"/>
    </source>
</evidence>
<dbReference type="PANTHER" id="PTHR34001:SF3">
    <property type="entry name" value="BLL7405 PROTEIN"/>
    <property type="match status" value="1"/>
</dbReference>
<comment type="subcellular location">
    <subcellularLocation>
        <location evidence="1">Membrane</location>
    </subcellularLocation>
</comment>
<name>A0A192D105_9SPHN</name>
<keyword evidence="8" id="KW-1185">Reference proteome</keyword>
<dbReference type="Gene3D" id="2.40.160.20">
    <property type="match status" value="1"/>
</dbReference>
<evidence type="ECO:0000256" key="4">
    <source>
        <dbReference type="ARBA" id="ARBA00038306"/>
    </source>
</evidence>
<dbReference type="OrthoDB" id="9815357at2"/>
<dbReference type="RefSeq" id="WP_068349048.1">
    <property type="nucleotide sequence ID" value="NZ_CP016033.1"/>
</dbReference>
<evidence type="ECO:0000313" key="8">
    <source>
        <dbReference type="Proteomes" id="UP000078263"/>
    </source>
</evidence>
<evidence type="ECO:0000256" key="3">
    <source>
        <dbReference type="ARBA" id="ARBA00023136"/>
    </source>
</evidence>
<sequence>MKKYALAAVTAVIVAAPAQAQDAFDGVYAGISIGYDIQAGDGDETITFDRGSNGSFNETITTAAGANAFSPGFCGGEATSTANTNCTADDDGVTFQGRLGYDSQMGKLVVGIVGEVGTADVTDTVSAFSTTPAFYYIERKIDYTAALRLRAGYTIAPTTLLYTTGGLAYAKLDQSFETSNTANAFAVLADDKAWGYQVGAGLEQKIGSTFSLGIEYLYTGYDDDDTTIRVTQGTAGATNPFVLAGGADFKRANDDFNLQTVKVVATLRF</sequence>
<dbReference type="EMBL" id="CP016033">
    <property type="protein sequence ID" value="ANK11825.1"/>
    <property type="molecule type" value="Genomic_DNA"/>
</dbReference>
<dbReference type="InterPro" id="IPR027385">
    <property type="entry name" value="Beta-barrel_OMP"/>
</dbReference>
<dbReference type="AlphaFoldDB" id="A0A192D105"/>
<proteinExistence type="inferred from homology"/>
<evidence type="ECO:0000313" key="7">
    <source>
        <dbReference type="EMBL" id="ANK11825.1"/>
    </source>
</evidence>
<protein>
    <recommendedName>
        <fullName evidence="6">Outer membrane protein beta-barrel domain-containing protein</fullName>
    </recommendedName>
</protein>
<feature type="domain" description="Outer membrane protein beta-barrel" evidence="6">
    <location>
        <begin position="7"/>
        <end position="230"/>
    </location>
</feature>
<dbReference type="InterPro" id="IPR051692">
    <property type="entry name" value="OMP-like"/>
</dbReference>
<feature type="signal peptide" evidence="5">
    <location>
        <begin position="1"/>
        <end position="20"/>
    </location>
</feature>
<accession>A0A192D105</accession>
<dbReference type="SUPFAM" id="SSF56925">
    <property type="entry name" value="OMPA-like"/>
    <property type="match status" value="1"/>
</dbReference>
<dbReference type="KEGG" id="pns:A9D12_01430"/>
<dbReference type="InterPro" id="IPR011250">
    <property type="entry name" value="OMP/PagP_B-barrel"/>
</dbReference>
<comment type="similarity">
    <text evidence="4">Belongs to the Omp25/RopB family.</text>
</comment>
<keyword evidence="3" id="KW-0472">Membrane</keyword>
<gene>
    <name evidence="7" type="ORF">A9D12_01430</name>
</gene>
<evidence type="ECO:0000256" key="2">
    <source>
        <dbReference type="ARBA" id="ARBA00022729"/>
    </source>
</evidence>
<dbReference type="GO" id="GO:0016020">
    <property type="term" value="C:membrane"/>
    <property type="evidence" value="ECO:0007669"/>
    <property type="project" value="UniProtKB-SubCell"/>
</dbReference>
<dbReference type="STRING" id="1112.A9D12_01430"/>
<reference evidence="7 8" key="1">
    <citation type="submission" date="2016-05" db="EMBL/GenBank/DDBJ databases">
        <title>Compelete Genome Sequence of Bacteriochlorophyll-Synthesizing Bacterium Porphyrobacter neustonensis DSM 9434.</title>
        <authorList>
            <person name="Shi X.-L."/>
            <person name="Wu Y.-H."/>
            <person name="Cheng H."/>
            <person name="Xu L."/>
            <person name="Zhang X.-Q."/>
            <person name="Wang C.-S."/>
            <person name="Xu X.-W."/>
        </authorList>
    </citation>
    <scope>NUCLEOTIDE SEQUENCE [LARGE SCALE GENOMIC DNA]</scope>
    <source>
        <strain evidence="7 8">DSM 9434</strain>
    </source>
</reference>
<dbReference type="Pfam" id="PF13505">
    <property type="entry name" value="OMP_b-brl"/>
    <property type="match status" value="1"/>
</dbReference>
<dbReference type="Proteomes" id="UP000078263">
    <property type="component" value="Chromosome"/>
</dbReference>
<feature type="chain" id="PRO_5008251592" description="Outer membrane protein beta-barrel domain-containing protein" evidence="5">
    <location>
        <begin position="21"/>
        <end position="269"/>
    </location>
</feature>
<organism evidence="7 8">
    <name type="scientific">Erythrobacter neustonensis</name>
    <dbReference type="NCBI Taxonomy" id="1112"/>
    <lineage>
        <taxon>Bacteria</taxon>
        <taxon>Pseudomonadati</taxon>
        <taxon>Pseudomonadota</taxon>
        <taxon>Alphaproteobacteria</taxon>
        <taxon>Sphingomonadales</taxon>
        <taxon>Erythrobacteraceae</taxon>
        <taxon>Erythrobacter/Porphyrobacter group</taxon>
        <taxon>Erythrobacter</taxon>
    </lineage>
</organism>
<dbReference type="PANTHER" id="PTHR34001">
    <property type="entry name" value="BLL7405 PROTEIN"/>
    <property type="match status" value="1"/>
</dbReference>
<evidence type="ECO:0000256" key="5">
    <source>
        <dbReference type="SAM" id="SignalP"/>
    </source>
</evidence>
<keyword evidence="2 5" id="KW-0732">Signal</keyword>
<evidence type="ECO:0000259" key="6">
    <source>
        <dbReference type="Pfam" id="PF13505"/>
    </source>
</evidence>